<dbReference type="AlphaFoldDB" id="A0A9D1FYR1"/>
<organism evidence="2 3">
    <name type="scientific">Candidatus Alectryocaccomicrobium excrementavium</name>
    <dbReference type="NCBI Taxonomy" id="2840668"/>
    <lineage>
        <taxon>Bacteria</taxon>
        <taxon>Bacillati</taxon>
        <taxon>Bacillota</taxon>
        <taxon>Clostridia</taxon>
        <taxon>Candidatus Alectryocaccomicrobium</taxon>
    </lineage>
</organism>
<name>A0A9D1FYR1_9FIRM</name>
<reference evidence="2" key="2">
    <citation type="journal article" date="2021" name="PeerJ">
        <title>Extensive microbial diversity within the chicken gut microbiome revealed by metagenomics and culture.</title>
        <authorList>
            <person name="Gilroy R."/>
            <person name="Ravi A."/>
            <person name="Getino M."/>
            <person name="Pursley I."/>
            <person name="Horton D.L."/>
            <person name="Alikhan N.F."/>
            <person name="Baker D."/>
            <person name="Gharbi K."/>
            <person name="Hall N."/>
            <person name="Watson M."/>
            <person name="Adriaenssens E.M."/>
            <person name="Foster-Nyarko E."/>
            <person name="Jarju S."/>
            <person name="Secka A."/>
            <person name="Antonio M."/>
            <person name="Oren A."/>
            <person name="Chaudhuri R.R."/>
            <person name="La Ragione R."/>
            <person name="Hildebrand F."/>
            <person name="Pallen M.J."/>
        </authorList>
    </citation>
    <scope>NUCLEOTIDE SEQUENCE</scope>
    <source>
        <strain evidence="2">13766</strain>
    </source>
</reference>
<evidence type="ECO:0000313" key="2">
    <source>
        <dbReference type="EMBL" id="HIS91817.1"/>
    </source>
</evidence>
<dbReference type="InterPro" id="IPR018966">
    <property type="entry name" value="VTC_domain"/>
</dbReference>
<comment type="caution">
    <text evidence="2">The sequence shown here is derived from an EMBL/GenBank/DDBJ whole genome shotgun (WGS) entry which is preliminary data.</text>
</comment>
<gene>
    <name evidence="2" type="ORF">IAA84_02240</name>
</gene>
<evidence type="ECO:0000259" key="1">
    <source>
        <dbReference type="Pfam" id="PF09359"/>
    </source>
</evidence>
<dbReference type="CDD" id="cd07750">
    <property type="entry name" value="PolyPPase_VTC_like"/>
    <property type="match status" value="1"/>
</dbReference>
<evidence type="ECO:0000313" key="3">
    <source>
        <dbReference type="Proteomes" id="UP000824140"/>
    </source>
</evidence>
<dbReference type="EMBL" id="DVJN01000040">
    <property type="protein sequence ID" value="HIS91817.1"/>
    <property type="molecule type" value="Genomic_DNA"/>
</dbReference>
<accession>A0A9D1FYR1</accession>
<protein>
    <submittedName>
        <fullName evidence="2">Polyphosphate polymerase domain-containing protein</fullName>
    </submittedName>
</protein>
<sequence length="234" mass="27200">MERSQPTFPARHELKFFINRGDLNALAARLERVLWRDAHAGPDGEYFIRSVYFDDRANSAYYEKLDGGPARDKYRIRIYGLNEKQIYLERKRKLGELIAKDSVHITRRLAEQILSGNPNRLELSKAPLLHDLFLEMRTNLLRPVVRVDYYREAFTFPVSHTRVTFDKRLSTGPFPAGLFDLSPGIMALDDEREILEVKYDQVLPDVVRLLLAGVPAERSAISKYVLCRRFDLMK</sequence>
<dbReference type="Gene3D" id="3.20.100.30">
    <property type="entry name" value="VTC, catalytic tunnel domain"/>
    <property type="match status" value="1"/>
</dbReference>
<dbReference type="Pfam" id="PF09359">
    <property type="entry name" value="VTC"/>
    <property type="match status" value="1"/>
</dbReference>
<feature type="domain" description="VTC" evidence="1">
    <location>
        <begin position="11"/>
        <end position="227"/>
    </location>
</feature>
<dbReference type="GO" id="GO:0006799">
    <property type="term" value="P:polyphosphate biosynthetic process"/>
    <property type="evidence" value="ECO:0007669"/>
    <property type="project" value="UniProtKB-ARBA"/>
</dbReference>
<reference evidence="2" key="1">
    <citation type="submission" date="2020-10" db="EMBL/GenBank/DDBJ databases">
        <authorList>
            <person name="Gilroy R."/>
        </authorList>
    </citation>
    <scope>NUCLEOTIDE SEQUENCE</scope>
    <source>
        <strain evidence="2">13766</strain>
    </source>
</reference>
<dbReference type="Proteomes" id="UP000824140">
    <property type="component" value="Unassembled WGS sequence"/>
</dbReference>
<dbReference type="InterPro" id="IPR042267">
    <property type="entry name" value="VTC_sf"/>
</dbReference>
<proteinExistence type="predicted"/>